<dbReference type="GO" id="GO:0004888">
    <property type="term" value="F:transmembrane signaling receptor activity"/>
    <property type="evidence" value="ECO:0007669"/>
    <property type="project" value="InterPro"/>
</dbReference>
<evidence type="ECO:0000256" key="5">
    <source>
        <dbReference type="SAM" id="Phobius"/>
    </source>
</evidence>
<evidence type="ECO:0000259" key="7">
    <source>
        <dbReference type="PROSITE" id="PS50885"/>
    </source>
</evidence>
<reference evidence="8 9" key="1">
    <citation type="submission" date="2007-03" db="EMBL/GenBank/DDBJ databases">
        <authorList>
            <person name="Heidelberg J."/>
        </authorList>
    </citation>
    <scope>NUCLEOTIDE SEQUENCE [LARGE SCALE GENOMIC DNA]</scope>
    <source>
        <strain evidence="9">ATCC 39541 / Classical Ogawa 395 / O395</strain>
    </source>
</reference>
<keyword evidence="5" id="KW-1133">Transmembrane helix</keyword>
<evidence type="ECO:0000256" key="2">
    <source>
        <dbReference type="ARBA" id="ARBA00023224"/>
    </source>
</evidence>
<dbReference type="GO" id="GO:0006935">
    <property type="term" value="P:chemotaxis"/>
    <property type="evidence" value="ECO:0007669"/>
    <property type="project" value="InterPro"/>
</dbReference>
<comment type="similarity">
    <text evidence="3">Belongs to the methyl-accepting chemotaxis (MCP) protein family.</text>
</comment>
<dbReference type="InterPro" id="IPR003660">
    <property type="entry name" value="HAMP_dom"/>
</dbReference>
<evidence type="ECO:0000313" key="9">
    <source>
        <dbReference type="Proteomes" id="UP000000249"/>
    </source>
</evidence>
<protein>
    <submittedName>
        <fullName evidence="8">Methyl-accepting chemotaxis protein</fullName>
    </submittedName>
</protein>
<dbReference type="Proteomes" id="UP000000249">
    <property type="component" value="Chromosome 1"/>
</dbReference>
<dbReference type="AlphaFoldDB" id="A0A0H3AMS8"/>
<name>A0A0H3AMS8_VIBC3</name>
<keyword evidence="5" id="KW-0812">Transmembrane</keyword>
<comment type="subcellular location">
    <subcellularLocation>
        <location evidence="1">Membrane</location>
    </subcellularLocation>
</comment>
<dbReference type="EMBL" id="CP000627">
    <property type="protein sequence ID" value="ABQ21829.1"/>
    <property type="molecule type" value="Genomic_DNA"/>
</dbReference>
<dbReference type="GO" id="GO:0016020">
    <property type="term" value="C:membrane"/>
    <property type="evidence" value="ECO:0007669"/>
    <property type="project" value="UniProtKB-SubCell"/>
</dbReference>
<dbReference type="Pfam" id="PF00015">
    <property type="entry name" value="MCPsignal"/>
    <property type="match status" value="1"/>
</dbReference>
<dbReference type="PROSITE" id="PS50111">
    <property type="entry name" value="CHEMOTAXIS_TRANSDUC_2"/>
    <property type="match status" value="1"/>
</dbReference>
<dbReference type="SUPFAM" id="SSF58104">
    <property type="entry name" value="Methyl-accepting chemotaxis protein (MCP) signaling domain"/>
    <property type="match status" value="1"/>
</dbReference>
<dbReference type="InterPro" id="IPR024478">
    <property type="entry name" value="HlyB_4HB_MCP"/>
</dbReference>
<keyword evidence="5" id="KW-0472">Membrane</keyword>
<evidence type="ECO:0000256" key="1">
    <source>
        <dbReference type="ARBA" id="ARBA00004370"/>
    </source>
</evidence>
<dbReference type="GO" id="GO:0007165">
    <property type="term" value="P:signal transduction"/>
    <property type="evidence" value="ECO:0007669"/>
    <property type="project" value="UniProtKB-KW"/>
</dbReference>
<dbReference type="CDD" id="cd06225">
    <property type="entry name" value="HAMP"/>
    <property type="match status" value="1"/>
</dbReference>
<dbReference type="FunFam" id="1.10.287.950:FF:000001">
    <property type="entry name" value="Methyl-accepting chemotaxis sensory transducer"/>
    <property type="match status" value="1"/>
</dbReference>
<organism evidence="8 9">
    <name type="scientific">Vibrio cholerae serotype O1 (strain ATCC 39541 / Classical Ogawa 395 / O395)</name>
    <dbReference type="NCBI Taxonomy" id="345073"/>
    <lineage>
        <taxon>Bacteria</taxon>
        <taxon>Pseudomonadati</taxon>
        <taxon>Pseudomonadota</taxon>
        <taxon>Gammaproteobacteria</taxon>
        <taxon>Vibrionales</taxon>
        <taxon>Vibrionaceae</taxon>
        <taxon>Vibrio</taxon>
    </lineage>
</organism>
<feature type="domain" description="Methyl-accepting transducer" evidence="6">
    <location>
        <begin position="324"/>
        <end position="560"/>
    </location>
</feature>
<dbReference type="CDD" id="cd11386">
    <property type="entry name" value="MCP_signal"/>
    <property type="match status" value="1"/>
</dbReference>
<dbReference type="PANTHER" id="PTHR32089:SF120">
    <property type="entry name" value="METHYL-ACCEPTING CHEMOTAXIS PROTEIN TLPQ"/>
    <property type="match status" value="1"/>
</dbReference>
<dbReference type="InterPro" id="IPR004089">
    <property type="entry name" value="MCPsignal_dom"/>
</dbReference>
<dbReference type="KEGG" id="vcr:VC395_1760"/>
<dbReference type="OrthoDB" id="9781845at2"/>
<dbReference type="PATRIC" id="fig|345073.21.peg.1705"/>
<dbReference type="InterPro" id="IPR004090">
    <property type="entry name" value="Chemotax_Me-accpt_rcpt"/>
</dbReference>
<evidence type="ECO:0000256" key="3">
    <source>
        <dbReference type="ARBA" id="ARBA00029447"/>
    </source>
</evidence>
<dbReference type="PROSITE" id="PS50885">
    <property type="entry name" value="HAMP"/>
    <property type="match status" value="1"/>
</dbReference>
<dbReference type="Pfam" id="PF12729">
    <property type="entry name" value="4HB_MCP_1"/>
    <property type="match status" value="1"/>
</dbReference>
<proteinExistence type="inferred from homology"/>
<feature type="transmembrane region" description="Helical" evidence="5">
    <location>
        <begin position="243"/>
        <end position="266"/>
    </location>
</feature>
<gene>
    <name evidence="8" type="ordered locus">VC0395_A1249</name>
</gene>
<evidence type="ECO:0000313" key="8">
    <source>
        <dbReference type="EMBL" id="ABQ21829.1"/>
    </source>
</evidence>
<dbReference type="PRINTS" id="PR00260">
    <property type="entry name" value="CHEMTRNSDUCR"/>
</dbReference>
<dbReference type="eggNOG" id="COG0840">
    <property type="taxonomic scope" value="Bacteria"/>
</dbReference>
<feature type="transmembrane region" description="Helical" evidence="5">
    <location>
        <begin position="15"/>
        <end position="32"/>
    </location>
</feature>
<evidence type="ECO:0000256" key="4">
    <source>
        <dbReference type="PROSITE-ProRule" id="PRU00284"/>
    </source>
</evidence>
<feature type="transmembrane region" description="Helical" evidence="5">
    <location>
        <begin position="53"/>
        <end position="73"/>
    </location>
</feature>
<dbReference type="KEGG" id="vco:VC0395_A1249"/>
<dbReference type="SMART" id="SM00283">
    <property type="entry name" value="MA"/>
    <property type="match status" value="1"/>
</dbReference>
<dbReference type="PANTHER" id="PTHR32089">
    <property type="entry name" value="METHYL-ACCEPTING CHEMOTAXIS PROTEIN MCPB"/>
    <property type="match status" value="1"/>
</dbReference>
<dbReference type="Pfam" id="PF00672">
    <property type="entry name" value="HAMP"/>
    <property type="match status" value="1"/>
</dbReference>
<evidence type="ECO:0000259" key="6">
    <source>
        <dbReference type="PROSITE" id="PS50111"/>
    </source>
</evidence>
<accession>A0A0H3AMS8</accession>
<dbReference type="Gene3D" id="1.10.287.950">
    <property type="entry name" value="Methyl-accepting chemotaxis protein"/>
    <property type="match status" value="1"/>
</dbReference>
<sequence length="596" mass="64830">MKFNPIIQFGPYSNQYNFINFLLFVGGWMMVSNQHNNAHRTIIAGTTNSLHSVGLRLKLIVVLIVVSILFLGFKGLTGMQSASDSIESLYTKGMQHTIRAGRILDELGSARSQLLLAFQHDPSSKYALMHDHPITMHVEGIQTSLTNLHRIVDNEILATVLDVQEKAVIQTLKEKLDQVTRQGFEPALQQLKAEKYDAANLILLQVINPLYNEIKKAAEAFLDIQTQEGKNNFSASQHEINQFIWMVSLLGAFALIVTTSLALLIAKRVNNAVHHLASSATHIAAGDLTQRIPVTGNDEFSDIAKYVNRIVTSFQEVISSNRHSVSALATAAEENAAVAMQTKQNIVEQQSQTQQIAAAIHQFTATVHEVAQSAGLAAEASEEAEQAAMQGRKVVEENIAMIEGLSNDLQKMLAAMQLLAKDSEDIGSVVDVIQSISEQTNLLALNAAIEAARAGEQGRGFAVVADEVRTLASRTQESTKQILQTVQRLQQSSRDSANLIEQGVSGASKAVEKARLAGTALSQITANVDRISTMNTQIATASEEQSAVTEEINKNIITISEISNQTALGAQQSSEATLELARLAESMQQEVARYNA</sequence>
<feature type="domain" description="HAMP" evidence="7">
    <location>
        <begin position="267"/>
        <end position="319"/>
    </location>
</feature>
<dbReference type="SMART" id="SM00304">
    <property type="entry name" value="HAMP"/>
    <property type="match status" value="1"/>
</dbReference>
<keyword evidence="2 4" id="KW-0807">Transducer</keyword>